<dbReference type="EMBL" id="CP155447">
    <property type="protein sequence ID" value="XBH04633.1"/>
    <property type="molecule type" value="Genomic_DNA"/>
</dbReference>
<gene>
    <name evidence="1" type="ORF">V5E97_01070</name>
</gene>
<proteinExistence type="predicted"/>
<protein>
    <recommendedName>
        <fullName evidence="2">Secreted protein</fullName>
    </recommendedName>
</protein>
<dbReference type="AlphaFoldDB" id="A0AAU7CHY0"/>
<evidence type="ECO:0008006" key="2">
    <source>
        <dbReference type="Google" id="ProtNLM"/>
    </source>
</evidence>
<name>A0AAU7CHY0_9BACT</name>
<organism evidence="1">
    <name type="scientific">Singulisphaera sp. Ch08</name>
    <dbReference type="NCBI Taxonomy" id="3120278"/>
    <lineage>
        <taxon>Bacteria</taxon>
        <taxon>Pseudomonadati</taxon>
        <taxon>Planctomycetota</taxon>
        <taxon>Planctomycetia</taxon>
        <taxon>Isosphaerales</taxon>
        <taxon>Isosphaeraceae</taxon>
        <taxon>Singulisphaera</taxon>
    </lineage>
</organism>
<accession>A0AAU7CHY0</accession>
<sequence>MKIPRLSTRQLMAFVAVAAVVCCLVTETWRRRRFRQCMTMANRHARDEAFVRIQVRKWKNAVSAAKVTTTPTESVTDQATGRPMTAEEEVARLKTIQHFYELQAAHHAQVGREYLRAADRPWEPLPASRPYFPDSKRLFQQAAQLK</sequence>
<reference evidence="1" key="1">
    <citation type="submission" date="2024-05" db="EMBL/GenBank/DDBJ databases">
        <title>Planctomycetes of the genus Singulisphaera possess chitinolytic capabilities.</title>
        <authorList>
            <person name="Ivanova A."/>
        </authorList>
    </citation>
    <scope>NUCLEOTIDE SEQUENCE</scope>
    <source>
        <strain evidence="1">Ch08T</strain>
    </source>
</reference>
<evidence type="ECO:0000313" key="1">
    <source>
        <dbReference type="EMBL" id="XBH04633.1"/>
    </source>
</evidence>
<dbReference type="RefSeq" id="WP_406697425.1">
    <property type="nucleotide sequence ID" value="NZ_CP155447.1"/>
</dbReference>